<keyword evidence="2" id="KW-0378">Hydrolase</keyword>
<gene>
    <name evidence="5" type="ORF">MNEG_7183</name>
</gene>
<dbReference type="OrthoDB" id="65569at2759"/>
<dbReference type="STRING" id="145388.A0A0D2MC19"/>
<proteinExistence type="inferred from homology"/>
<dbReference type="GeneID" id="25740059"/>
<sequence>MFHWDLPQVLQDKYQGPISPEFVEDFVAYADVLFQNFGDRVKEWMTFNEPLMTCDASYGFGNFAPAFKGGHKALYSCAHHVLLAHARTKQLQKGKYSAQRSNVGIALNVEWAEPMTDSAKDKTAAQRNLDIQLGLFADPLFLGKYPKILKQKFGEAARSFTKEESRLVKGSLDFVGINHYTSKYVKANGSPLGYVTSVWNSKGEVIGPLAQSSWLRVFPEGLYKITQYVTERYGRPEIRITENGVSAPGEAAMTKDAAIHDTFRLNFYRHVGSQGSDELDYLNQLCRSRKDGARISTYYAWSFMDNFEWLQGYTERFGITHVDFASPGLERTVKDSGYYLSDHFFKSNRK</sequence>
<evidence type="ECO:0000313" key="6">
    <source>
        <dbReference type="Proteomes" id="UP000054498"/>
    </source>
</evidence>
<accession>A0A0D2MC19</accession>
<evidence type="ECO:0000256" key="3">
    <source>
        <dbReference type="ARBA" id="ARBA00023295"/>
    </source>
</evidence>
<dbReference type="InterPro" id="IPR001360">
    <property type="entry name" value="Glyco_hydro_1"/>
</dbReference>
<dbReference type="EMBL" id="KK101469">
    <property type="protein sequence ID" value="KIZ00775.1"/>
    <property type="molecule type" value="Genomic_DNA"/>
</dbReference>
<evidence type="ECO:0000256" key="2">
    <source>
        <dbReference type="ARBA" id="ARBA00022801"/>
    </source>
</evidence>
<organism evidence="5 6">
    <name type="scientific">Monoraphidium neglectum</name>
    <dbReference type="NCBI Taxonomy" id="145388"/>
    <lineage>
        <taxon>Eukaryota</taxon>
        <taxon>Viridiplantae</taxon>
        <taxon>Chlorophyta</taxon>
        <taxon>core chlorophytes</taxon>
        <taxon>Chlorophyceae</taxon>
        <taxon>CS clade</taxon>
        <taxon>Sphaeropleales</taxon>
        <taxon>Selenastraceae</taxon>
        <taxon>Monoraphidium</taxon>
    </lineage>
</organism>
<dbReference type="SUPFAM" id="SSF51445">
    <property type="entry name" value="(Trans)glycosidases"/>
    <property type="match status" value="1"/>
</dbReference>
<name>A0A0D2MC19_9CHLO</name>
<dbReference type="InterPro" id="IPR017853">
    <property type="entry name" value="GH"/>
</dbReference>
<dbReference type="RefSeq" id="XP_013899794.1">
    <property type="nucleotide sequence ID" value="XM_014044340.1"/>
</dbReference>
<dbReference type="PRINTS" id="PR00131">
    <property type="entry name" value="GLHYDRLASE1"/>
</dbReference>
<dbReference type="PANTHER" id="PTHR10353">
    <property type="entry name" value="GLYCOSYL HYDROLASE"/>
    <property type="match status" value="1"/>
</dbReference>
<evidence type="ECO:0008006" key="7">
    <source>
        <dbReference type="Google" id="ProtNLM"/>
    </source>
</evidence>
<dbReference type="Proteomes" id="UP000054498">
    <property type="component" value="Unassembled WGS sequence"/>
</dbReference>
<keyword evidence="6" id="KW-1185">Reference proteome</keyword>
<dbReference type="AlphaFoldDB" id="A0A0D2MC19"/>
<reference evidence="5 6" key="1">
    <citation type="journal article" date="2013" name="BMC Genomics">
        <title>Reconstruction of the lipid metabolism for the microalga Monoraphidium neglectum from its genome sequence reveals characteristics suitable for biofuel production.</title>
        <authorList>
            <person name="Bogen C."/>
            <person name="Al-Dilaimi A."/>
            <person name="Albersmeier A."/>
            <person name="Wichmann J."/>
            <person name="Grundmann M."/>
            <person name="Rupp O."/>
            <person name="Lauersen K.J."/>
            <person name="Blifernez-Klassen O."/>
            <person name="Kalinowski J."/>
            <person name="Goesmann A."/>
            <person name="Mussgnug J.H."/>
            <person name="Kruse O."/>
        </authorList>
    </citation>
    <scope>NUCLEOTIDE SEQUENCE [LARGE SCALE GENOMIC DNA]</scope>
    <source>
        <strain evidence="5 6">SAG 48.87</strain>
    </source>
</reference>
<comment type="similarity">
    <text evidence="1 4">Belongs to the glycosyl hydrolase 1 family.</text>
</comment>
<protein>
    <recommendedName>
        <fullName evidence="7">Beta-glucosidase</fullName>
    </recommendedName>
</protein>
<dbReference type="PANTHER" id="PTHR10353:SF36">
    <property type="entry name" value="LP05116P"/>
    <property type="match status" value="1"/>
</dbReference>
<evidence type="ECO:0000256" key="1">
    <source>
        <dbReference type="ARBA" id="ARBA00010838"/>
    </source>
</evidence>
<evidence type="ECO:0000313" key="5">
    <source>
        <dbReference type="EMBL" id="KIZ00775.1"/>
    </source>
</evidence>
<dbReference type="KEGG" id="mng:MNEG_7183"/>
<dbReference type="GO" id="GO:0005975">
    <property type="term" value="P:carbohydrate metabolic process"/>
    <property type="evidence" value="ECO:0007669"/>
    <property type="project" value="InterPro"/>
</dbReference>
<dbReference type="GO" id="GO:0008422">
    <property type="term" value="F:beta-glucosidase activity"/>
    <property type="evidence" value="ECO:0007669"/>
    <property type="project" value="TreeGrafter"/>
</dbReference>
<keyword evidence="3" id="KW-0326">Glycosidase</keyword>
<dbReference type="Gene3D" id="3.20.20.80">
    <property type="entry name" value="Glycosidases"/>
    <property type="match status" value="1"/>
</dbReference>
<dbReference type="Pfam" id="PF00232">
    <property type="entry name" value="Glyco_hydro_1"/>
    <property type="match status" value="1"/>
</dbReference>
<evidence type="ECO:0000256" key="4">
    <source>
        <dbReference type="RuleBase" id="RU003690"/>
    </source>
</evidence>